<dbReference type="Proteomes" id="UP000184339">
    <property type="component" value="Unassembled WGS sequence"/>
</dbReference>
<accession>A0A1M7R523</accession>
<proteinExistence type="predicted"/>
<sequence>MANECWAASRGDCTGKISREHVVSKCLFITPKVQVQGYSWCKHEPKVVGIEAITSKILCKGHNNSLTDLDAAAGHAFNAIREHCYRENQHRKVSPLSELMVPPAVIDAKLLERWLLKTLLNLSFKGDLFIGEDGTEKGVPPKSLVDTCFGSQPFEGKAGMYVAANLGMWIRSTDTIQFAPLIKDDERILGGFFEFRGIRFFLDLTKEGLQHPLSSIPGVGDDWKNANLLRPFLAINTHVTPLIVRAIIRFQW</sequence>
<evidence type="ECO:0000313" key="2">
    <source>
        <dbReference type="Proteomes" id="UP000184339"/>
    </source>
</evidence>
<protein>
    <submittedName>
        <fullName evidence="1">Uncharacterized protein</fullName>
    </submittedName>
</protein>
<evidence type="ECO:0000313" key="1">
    <source>
        <dbReference type="EMBL" id="SHN40551.1"/>
    </source>
</evidence>
<dbReference type="EMBL" id="FRCX01000011">
    <property type="protein sequence ID" value="SHN40551.1"/>
    <property type="molecule type" value="Genomic_DNA"/>
</dbReference>
<dbReference type="AlphaFoldDB" id="A0A1M7R523"/>
<gene>
    <name evidence="1" type="ORF">SAMN05192549_11112</name>
</gene>
<organism evidence="1 2">
    <name type="scientific">Duganella sacchari</name>
    <dbReference type="NCBI Taxonomy" id="551987"/>
    <lineage>
        <taxon>Bacteria</taxon>
        <taxon>Pseudomonadati</taxon>
        <taxon>Pseudomonadota</taxon>
        <taxon>Betaproteobacteria</taxon>
        <taxon>Burkholderiales</taxon>
        <taxon>Oxalobacteraceae</taxon>
        <taxon>Telluria group</taxon>
        <taxon>Duganella</taxon>
    </lineage>
</organism>
<name>A0A1M7R523_9BURK</name>
<keyword evidence="2" id="KW-1185">Reference proteome</keyword>
<dbReference type="STRING" id="551987.SAMN05192549_11112"/>
<reference evidence="2" key="1">
    <citation type="submission" date="2016-11" db="EMBL/GenBank/DDBJ databases">
        <authorList>
            <person name="Varghese N."/>
            <person name="Submissions S."/>
        </authorList>
    </citation>
    <scope>NUCLEOTIDE SEQUENCE [LARGE SCALE GENOMIC DNA]</scope>
    <source>
        <strain evidence="2">Sac-22</strain>
    </source>
</reference>